<dbReference type="PROSITE" id="PS51831">
    <property type="entry name" value="HD"/>
    <property type="match status" value="1"/>
</dbReference>
<name>A0A3B0VGQ1_9ZZZZ</name>
<dbReference type="PANTHER" id="PTHR33594:SF1">
    <property type="entry name" value="HD_PDEASE DOMAIN-CONTAINING PROTEIN"/>
    <property type="match status" value="1"/>
</dbReference>
<protein>
    <submittedName>
        <fullName evidence="2">Metal-dependent phosphohydrolase</fullName>
    </submittedName>
</protein>
<keyword evidence="2" id="KW-0378">Hydrolase</keyword>
<dbReference type="Pfam" id="PF01966">
    <property type="entry name" value="HD"/>
    <property type="match status" value="1"/>
</dbReference>
<reference evidence="2" key="1">
    <citation type="submission" date="2018-06" db="EMBL/GenBank/DDBJ databases">
        <authorList>
            <person name="Zhirakovskaya E."/>
        </authorList>
    </citation>
    <scope>NUCLEOTIDE SEQUENCE</scope>
</reference>
<accession>A0A3B0VGQ1</accession>
<dbReference type="Gene3D" id="1.10.3210.50">
    <property type="match status" value="1"/>
</dbReference>
<proteinExistence type="predicted"/>
<dbReference type="EMBL" id="UOEU01000952">
    <property type="protein sequence ID" value="VAW42778.1"/>
    <property type="molecule type" value="Genomic_DNA"/>
</dbReference>
<dbReference type="AlphaFoldDB" id="A0A3B0VGQ1"/>
<evidence type="ECO:0000313" key="2">
    <source>
        <dbReference type="EMBL" id="VAW42778.1"/>
    </source>
</evidence>
<feature type="domain" description="HD" evidence="1">
    <location>
        <begin position="25"/>
        <end position="129"/>
    </location>
</feature>
<sequence length="211" mass="23802">MMIEQLEETLAKFVREQETADSAHDMQHIERVVLMARRLAEEEDANLEIVIPAAWLHDCVTLPKNALNRREASTLAAAKAIRFLQSIHYPEQYLAAIAHVVEAHSFSAGIVPKTVEAKVVQDADRLDAIGAIGVARCLMVGGGLERPLYNPTDPFCQVREPDDLQYTIDHFYRKLFKISQTLHTQAAQGEAAQRIAFMHTFLDQLRQEIVE</sequence>
<gene>
    <name evidence="2" type="ORF">MNBD_CHLOROFLEXI01-3388</name>
</gene>
<dbReference type="InterPro" id="IPR006674">
    <property type="entry name" value="HD_domain"/>
</dbReference>
<dbReference type="SMART" id="SM00471">
    <property type="entry name" value="HDc"/>
    <property type="match status" value="1"/>
</dbReference>
<dbReference type="SUPFAM" id="SSF109604">
    <property type="entry name" value="HD-domain/PDEase-like"/>
    <property type="match status" value="1"/>
</dbReference>
<evidence type="ECO:0000259" key="1">
    <source>
        <dbReference type="PROSITE" id="PS51831"/>
    </source>
</evidence>
<dbReference type="PANTHER" id="PTHR33594">
    <property type="entry name" value="SUPERFAMILY HYDROLASE, PUTATIVE (AFU_ORTHOLOGUE AFUA_1G03035)-RELATED"/>
    <property type="match status" value="1"/>
</dbReference>
<dbReference type="InterPro" id="IPR003607">
    <property type="entry name" value="HD/PDEase_dom"/>
</dbReference>
<dbReference type="CDD" id="cd00077">
    <property type="entry name" value="HDc"/>
    <property type="match status" value="1"/>
</dbReference>
<organism evidence="2">
    <name type="scientific">hydrothermal vent metagenome</name>
    <dbReference type="NCBI Taxonomy" id="652676"/>
    <lineage>
        <taxon>unclassified sequences</taxon>
        <taxon>metagenomes</taxon>
        <taxon>ecological metagenomes</taxon>
    </lineage>
</organism>
<dbReference type="GO" id="GO:0016787">
    <property type="term" value="F:hydrolase activity"/>
    <property type="evidence" value="ECO:0007669"/>
    <property type="project" value="UniProtKB-KW"/>
</dbReference>